<feature type="transmembrane region" description="Helical" evidence="2">
    <location>
        <begin position="268"/>
        <end position="290"/>
    </location>
</feature>
<keyword evidence="2" id="KW-1133">Transmembrane helix</keyword>
<dbReference type="InterPro" id="IPR016137">
    <property type="entry name" value="RGS"/>
</dbReference>
<gene>
    <name evidence="4" type="ORF">BCR43DRAFT_482895</name>
</gene>
<dbReference type="OrthoDB" id="5876363at2759"/>
<organism evidence="4 5">
    <name type="scientific">Syncephalastrum racemosum</name>
    <name type="common">Filamentous fungus</name>
    <dbReference type="NCBI Taxonomy" id="13706"/>
    <lineage>
        <taxon>Eukaryota</taxon>
        <taxon>Fungi</taxon>
        <taxon>Fungi incertae sedis</taxon>
        <taxon>Mucoromycota</taxon>
        <taxon>Mucoromycotina</taxon>
        <taxon>Mucoromycetes</taxon>
        <taxon>Mucorales</taxon>
        <taxon>Syncephalastraceae</taxon>
        <taxon>Syncephalastrum</taxon>
    </lineage>
</organism>
<dbReference type="STRING" id="13706.A0A1X2HUG9"/>
<dbReference type="SUPFAM" id="SSF48097">
    <property type="entry name" value="Regulator of G-protein signaling, RGS"/>
    <property type="match status" value="1"/>
</dbReference>
<evidence type="ECO:0000256" key="2">
    <source>
        <dbReference type="SAM" id="Phobius"/>
    </source>
</evidence>
<dbReference type="AlphaFoldDB" id="A0A1X2HUG9"/>
<keyword evidence="5" id="KW-1185">Reference proteome</keyword>
<dbReference type="Pfam" id="PF00615">
    <property type="entry name" value="RGS"/>
    <property type="match status" value="1"/>
</dbReference>
<protein>
    <recommendedName>
        <fullName evidence="3">RGS domain-containing protein</fullName>
    </recommendedName>
</protein>
<dbReference type="Proteomes" id="UP000242180">
    <property type="component" value="Unassembled WGS sequence"/>
</dbReference>
<dbReference type="EMBL" id="MCGN01000001">
    <property type="protein sequence ID" value="ORZ03193.1"/>
    <property type="molecule type" value="Genomic_DNA"/>
</dbReference>
<comment type="caution">
    <text evidence="4">The sequence shown here is derived from an EMBL/GenBank/DDBJ whole genome shotgun (WGS) entry which is preliminary data.</text>
</comment>
<dbReference type="InterPro" id="IPR036305">
    <property type="entry name" value="RGS_sf"/>
</dbReference>
<sequence length="377" mass="43836">MASRSFRDELPTLESVLSRRTLPPVCLYNYYIIMRDRLHMEEMLDFYLDVQHHELLWRRYIKTMRRSGYLTEDDLADGFQSPRVLSRLSQLNDEKKPMSPSLLTADTPISKKQKELAPPTPTPGRIHEEGLGISDDEYDEKRPVPELRFSSLSGSEGLPLERPPIDAQDAPSRLERKARLNRQDLTDSAQRIMIRYLVPSASKELTQLPHQLKTDMRRQVEDNGRDDPLVFADGKQYALEYMRRNAYPKFLRIKVWGNVTLMQQMLRLVLGLVSLLAGLSTAFSLIFLGYPQWGVRFWVLLPLWIGVLNVLTFLTGLDPLWVLIFNISETTTFKFNRIRQPEVKRILWWRSVWLLLIGLVIAIVLTIIFCAVPSRRL</sequence>
<feature type="transmembrane region" description="Helical" evidence="2">
    <location>
        <begin position="347"/>
        <end position="374"/>
    </location>
</feature>
<evidence type="ECO:0000259" key="3">
    <source>
        <dbReference type="PROSITE" id="PS50132"/>
    </source>
</evidence>
<dbReference type="FunCoup" id="A0A1X2HUG9">
    <property type="interactions" value="106"/>
</dbReference>
<dbReference type="GO" id="GO:0008104">
    <property type="term" value="P:intracellular protein localization"/>
    <property type="evidence" value="ECO:0007669"/>
    <property type="project" value="TreeGrafter"/>
</dbReference>
<dbReference type="OMA" id="WAPIREP"/>
<feature type="transmembrane region" description="Helical" evidence="2">
    <location>
        <begin position="302"/>
        <end position="327"/>
    </location>
</feature>
<keyword evidence="2" id="KW-0472">Membrane</keyword>
<feature type="region of interest" description="Disordered" evidence="1">
    <location>
        <begin position="89"/>
        <end position="176"/>
    </location>
</feature>
<dbReference type="InterPro" id="IPR052246">
    <property type="entry name" value="Cell_Polariz_PKAAnc"/>
</dbReference>
<name>A0A1X2HUG9_SYNRA</name>
<dbReference type="PROSITE" id="PS50132">
    <property type="entry name" value="RGS"/>
    <property type="match status" value="1"/>
</dbReference>
<proteinExistence type="predicted"/>
<dbReference type="PANTHER" id="PTHR13155:SF1">
    <property type="entry name" value="A-KINASE ANCHOR PROTEIN 10, MITOCHONDRIAL"/>
    <property type="match status" value="1"/>
</dbReference>
<accession>A0A1X2HUG9</accession>
<evidence type="ECO:0000256" key="1">
    <source>
        <dbReference type="SAM" id="MobiDB-lite"/>
    </source>
</evidence>
<reference evidence="4 5" key="1">
    <citation type="submission" date="2016-07" db="EMBL/GenBank/DDBJ databases">
        <title>Pervasive Adenine N6-methylation of Active Genes in Fungi.</title>
        <authorList>
            <consortium name="DOE Joint Genome Institute"/>
            <person name="Mondo S.J."/>
            <person name="Dannebaum R.O."/>
            <person name="Kuo R.C."/>
            <person name="Labutti K."/>
            <person name="Haridas S."/>
            <person name="Kuo A."/>
            <person name="Salamov A."/>
            <person name="Ahrendt S.R."/>
            <person name="Lipzen A."/>
            <person name="Sullivan W."/>
            <person name="Andreopoulos W.B."/>
            <person name="Clum A."/>
            <person name="Lindquist E."/>
            <person name="Daum C."/>
            <person name="Ramamoorthy G.K."/>
            <person name="Gryganskyi A."/>
            <person name="Culley D."/>
            <person name="Magnuson J.K."/>
            <person name="James T.Y."/>
            <person name="O'Malley M.A."/>
            <person name="Stajich J.E."/>
            <person name="Spatafora J.W."/>
            <person name="Visel A."/>
            <person name="Grigoriev I.V."/>
        </authorList>
    </citation>
    <scope>NUCLEOTIDE SEQUENCE [LARGE SCALE GENOMIC DNA]</scope>
    <source>
        <strain evidence="4 5">NRRL 2496</strain>
    </source>
</reference>
<dbReference type="InterPro" id="IPR044926">
    <property type="entry name" value="RGS_subdomain_2"/>
</dbReference>
<dbReference type="GO" id="GO:0005886">
    <property type="term" value="C:plasma membrane"/>
    <property type="evidence" value="ECO:0007669"/>
    <property type="project" value="TreeGrafter"/>
</dbReference>
<dbReference type="InParanoid" id="A0A1X2HUG9"/>
<dbReference type="Gene3D" id="1.10.167.10">
    <property type="entry name" value="Regulator of G-protein Signalling 4, domain 2"/>
    <property type="match status" value="1"/>
</dbReference>
<keyword evidence="2" id="KW-0812">Transmembrane</keyword>
<feature type="domain" description="RGS" evidence="3">
    <location>
        <begin position="175"/>
        <end position="260"/>
    </location>
</feature>
<evidence type="ECO:0000313" key="5">
    <source>
        <dbReference type="Proteomes" id="UP000242180"/>
    </source>
</evidence>
<evidence type="ECO:0000313" key="4">
    <source>
        <dbReference type="EMBL" id="ORZ03193.1"/>
    </source>
</evidence>
<feature type="compositionally biased region" description="Low complexity" evidence="1">
    <location>
        <begin position="150"/>
        <end position="160"/>
    </location>
</feature>
<dbReference type="PANTHER" id="PTHR13155">
    <property type="entry name" value="A-KINASE ANCHOR PROTEINS"/>
    <property type="match status" value="1"/>
</dbReference>